<evidence type="ECO:0000313" key="3">
    <source>
        <dbReference type="Proteomes" id="UP000295741"/>
    </source>
</evidence>
<dbReference type="RefSeq" id="WP_133475327.1">
    <property type="nucleotide sequence ID" value="NZ_SNWP01000012.1"/>
</dbReference>
<organism evidence="2 3">
    <name type="scientific">Sediminibacterium goheungense</name>
    <dbReference type="NCBI Taxonomy" id="1086393"/>
    <lineage>
        <taxon>Bacteria</taxon>
        <taxon>Pseudomonadati</taxon>
        <taxon>Bacteroidota</taxon>
        <taxon>Chitinophagia</taxon>
        <taxon>Chitinophagales</taxon>
        <taxon>Chitinophagaceae</taxon>
        <taxon>Sediminibacterium</taxon>
    </lineage>
</organism>
<dbReference type="OrthoDB" id="333057at2"/>
<keyword evidence="1" id="KW-0812">Transmembrane</keyword>
<feature type="transmembrane region" description="Helical" evidence="1">
    <location>
        <begin position="12"/>
        <end position="33"/>
    </location>
</feature>
<keyword evidence="3" id="KW-1185">Reference proteome</keyword>
<evidence type="ECO:0000313" key="2">
    <source>
        <dbReference type="EMBL" id="TDO25839.1"/>
    </source>
</evidence>
<proteinExistence type="predicted"/>
<dbReference type="Proteomes" id="UP000295741">
    <property type="component" value="Unassembled WGS sequence"/>
</dbReference>
<keyword evidence="1" id="KW-0472">Membrane</keyword>
<evidence type="ECO:0000256" key="1">
    <source>
        <dbReference type="SAM" id="Phobius"/>
    </source>
</evidence>
<comment type="caution">
    <text evidence="2">The sequence shown here is derived from an EMBL/GenBank/DDBJ whole genome shotgun (WGS) entry which is preliminary data.</text>
</comment>
<dbReference type="Pfam" id="PF08570">
    <property type="entry name" value="DUF1761"/>
    <property type="match status" value="1"/>
</dbReference>
<feature type="transmembrane region" description="Helical" evidence="1">
    <location>
        <begin position="87"/>
        <end position="109"/>
    </location>
</feature>
<sequence>MLHHFTDHVNWLSLMLASLAYFLLGAVWYGGIFSKAWVRLSGLNPNDPNMKKGAVLTMISSFLFMLISCFGLTIFRQLMPMNNYTDAFHLAVLISIGFSTPAISIGYLYNKKPAALYFIDCGYHILGLMIASMIMHYLG</sequence>
<gene>
    <name evidence="2" type="ORF">BC659_2763</name>
</gene>
<reference evidence="2 3" key="1">
    <citation type="submission" date="2019-03" db="EMBL/GenBank/DDBJ databases">
        <title>Genomic Encyclopedia of Archaeal and Bacterial Type Strains, Phase II (KMG-II): from individual species to whole genera.</title>
        <authorList>
            <person name="Goeker M."/>
        </authorList>
    </citation>
    <scope>NUCLEOTIDE SEQUENCE [LARGE SCALE GENOMIC DNA]</scope>
    <source>
        <strain evidence="2 3">DSM 28323</strain>
    </source>
</reference>
<protein>
    <submittedName>
        <fullName evidence="2">Uncharacterized protein DUF1761</fullName>
    </submittedName>
</protein>
<dbReference type="EMBL" id="SNWP01000012">
    <property type="protein sequence ID" value="TDO25839.1"/>
    <property type="molecule type" value="Genomic_DNA"/>
</dbReference>
<dbReference type="InterPro" id="IPR013879">
    <property type="entry name" value="DUF1761"/>
</dbReference>
<accession>A0A4R6ITH3</accession>
<keyword evidence="1" id="KW-1133">Transmembrane helix</keyword>
<dbReference type="AlphaFoldDB" id="A0A4R6ITH3"/>
<feature type="transmembrane region" description="Helical" evidence="1">
    <location>
        <begin position="53"/>
        <end position="75"/>
    </location>
</feature>
<feature type="transmembrane region" description="Helical" evidence="1">
    <location>
        <begin position="115"/>
        <end position="138"/>
    </location>
</feature>
<name>A0A4R6ITH3_9BACT</name>